<comment type="caution">
    <text evidence="2">The sequence shown here is derived from an EMBL/GenBank/DDBJ whole genome shotgun (WGS) entry which is preliminary data.</text>
</comment>
<dbReference type="AlphaFoldDB" id="A0A835JVC4"/>
<gene>
    <name evidence="2" type="ORF">SADUNF_Sadunf09G0052300</name>
</gene>
<reference evidence="2 3" key="1">
    <citation type="submission" date="2020-10" db="EMBL/GenBank/DDBJ databases">
        <title>Plant Genome Project.</title>
        <authorList>
            <person name="Zhang R.-G."/>
        </authorList>
    </citation>
    <scope>NUCLEOTIDE SEQUENCE [LARGE SCALE GENOMIC DNA]</scope>
    <source>
        <strain evidence="2">FAFU-HL-1</strain>
        <tissue evidence="2">Leaf</tissue>
    </source>
</reference>
<accession>A0A835JVC4</accession>
<keyword evidence="3" id="KW-1185">Reference proteome</keyword>
<dbReference type="EMBL" id="JADGMS010000009">
    <property type="protein sequence ID" value="KAF9675631.1"/>
    <property type="molecule type" value="Genomic_DNA"/>
</dbReference>
<dbReference type="OrthoDB" id="1743776at2759"/>
<evidence type="ECO:0000256" key="1">
    <source>
        <dbReference type="SAM" id="MobiDB-lite"/>
    </source>
</evidence>
<feature type="region of interest" description="Disordered" evidence="1">
    <location>
        <begin position="51"/>
        <end position="101"/>
    </location>
</feature>
<evidence type="ECO:0000313" key="2">
    <source>
        <dbReference type="EMBL" id="KAF9675631.1"/>
    </source>
</evidence>
<feature type="compositionally biased region" description="Basic and acidic residues" evidence="1">
    <location>
        <begin position="68"/>
        <end position="87"/>
    </location>
</feature>
<protein>
    <submittedName>
        <fullName evidence="2">Uncharacterized protein</fullName>
    </submittedName>
</protein>
<sequence length="112" mass="12618">MVSFTTIMSTGAKFAWISVELDLNKPSGSKFRMKQKIWKVEYGHRRESFSDFQEGNNLDAMDENSDPTPEKTGRREIVLNDAHDNRQAKPGPNVAGLGNLKNDNYDHGFVTA</sequence>
<name>A0A835JVC4_9ROSI</name>
<dbReference type="Proteomes" id="UP000657918">
    <property type="component" value="Unassembled WGS sequence"/>
</dbReference>
<proteinExistence type="predicted"/>
<organism evidence="2 3">
    <name type="scientific">Salix dunnii</name>
    <dbReference type="NCBI Taxonomy" id="1413687"/>
    <lineage>
        <taxon>Eukaryota</taxon>
        <taxon>Viridiplantae</taxon>
        <taxon>Streptophyta</taxon>
        <taxon>Embryophyta</taxon>
        <taxon>Tracheophyta</taxon>
        <taxon>Spermatophyta</taxon>
        <taxon>Magnoliopsida</taxon>
        <taxon>eudicotyledons</taxon>
        <taxon>Gunneridae</taxon>
        <taxon>Pentapetalae</taxon>
        <taxon>rosids</taxon>
        <taxon>fabids</taxon>
        <taxon>Malpighiales</taxon>
        <taxon>Salicaceae</taxon>
        <taxon>Saliceae</taxon>
        <taxon>Salix</taxon>
    </lineage>
</organism>
<evidence type="ECO:0000313" key="3">
    <source>
        <dbReference type="Proteomes" id="UP000657918"/>
    </source>
</evidence>